<proteinExistence type="predicted"/>
<feature type="transmembrane region" description="Helical" evidence="3">
    <location>
        <begin position="7"/>
        <end position="25"/>
    </location>
</feature>
<protein>
    <recommendedName>
        <fullName evidence="4">Gnk2-homologous domain-containing protein</fullName>
    </recommendedName>
</protein>
<evidence type="ECO:0000256" key="3">
    <source>
        <dbReference type="SAM" id="Phobius"/>
    </source>
</evidence>
<dbReference type="Gene3D" id="3.30.200.20">
    <property type="entry name" value="Phosphorylase Kinase, domain 1"/>
    <property type="match status" value="1"/>
</dbReference>
<gene>
    <name evidence="5" type="ORF">CITCOLO1_LOCUS13007</name>
</gene>
<evidence type="ECO:0000256" key="2">
    <source>
        <dbReference type="ARBA" id="ARBA00022737"/>
    </source>
</evidence>
<dbReference type="CDD" id="cd23509">
    <property type="entry name" value="Gnk2-like"/>
    <property type="match status" value="2"/>
</dbReference>
<keyword evidence="2" id="KW-0677">Repeat</keyword>
<dbReference type="InterPro" id="IPR002902">
    <property type="entry name" value="GNK2"/>
</dbReference>
<feature type="domain" description="Gnk2-homologous" evidence="4">
    <location>
        <begin position="32"/>
        <end position="137"/>
    </location>
</feature>
<dbReference type="Proteomes" id="UP001642487">
    <property type="component" value="Chromosome 4"/>
</dbReference>
<sequence length="324" mass="36274">MEIIGSWKIFFILYTAFLIHIHMIYPTISQLDFAKSSCLNAGNYASPNSTYWKNLETLLSSVSSHPQMISNGFYNLSAGEEPDRVNMVALCIGDVSMDICRACVEESSRNIVEVCPNQKAAIVWYDQCLLRYSGSRNYDWGMESIFNGNKASSDPNMFVGAVKSLMGRLKEEAASGNSTQKLGSWEISAGNETVYGLVQCIPDMSSRDCDRCIGEGLVLGSEQEYLVVVVFCDTRTIFSSIGRPMPLPSRLLCQLQEAKRQRQNYRYLKGIAFREATDEISNVETIQFDFETIKVATNEFSDENILGQGGFGFVYKESCLMDKT</sequence>
<dbReference type="PANTHER" id="PTHR32099">
    <property type="entry name" value="CYSTEINE-RICH REPEAT SECRETORY PROTEIN"/>
    <property type="match status" value="1"/>
</dbReference>
<dbReference type="EMBL" id="OZ021738">
    <property type="protein sequence ID" value="CAK9320951.1"/>
    <property type="molecule type" value="Genomic_DNA"/>
</dbReference>
<feature type="domain" description="Gnk2-homologous" evidence="4">
    <location>
        <begin position="139"/>
        <end position="245"/>
    </location>
</feature>
<accession>A0ABP0YN42</accession>
<keyword evidence="6" id="KW-1185">Reference proteome</keyword>
<dbReference type="InterPro" id="IPR038408">
    <property type="entry name" value="GNK2_sf"/>
</dbReference>
<dbReference type="PANTHER" id="PTHR32099:SF42">
    <property type="entry name" value="CYSTEINE-RICH RECEPTOR-LIKE PROTEIN KINASE 9-RELATED"/>
    <property type="match status" value="1"/>
</dbReference>
<evidence type="ECO:0000256" key="1">
    <source>
        <dbReference type="ARBA" id="ARBA00022729"/>
    </source>
</evidence>
<dbReference type="PROSITE" id="PS51473">
    <property type="entry name" value="GNK2"/>
    <property type="match status" value="2"/>
</dbReference>
<evidence type="ECO:0000259" key="4">
    <source>
        <dbReference type="PROSITE" id="PS51473"/>
    </source>
</evidence>
<keyword evidence="3" id="KW-0472">Membrane</keyword>
<name>A0ABP0YN42_9ROSI</name>
<keyword evidence="3" id="KW-1133">Transmembrane helix</keyword>
<reference evidence="5 6" key="1">
    <citation type="submission" date="2024-03" db="EMBL/GenBank/DDBJ databases">
        <authorList>
            <person name="Gkanogiannis A."/>
            <person name="Becerra Lopez-Lavalle L."/>
        </authorList>
    </citation>
    <scope>NUCLEOTIDE SEQUENCE [LARGE SCALE GENOMIC DNA]</scope>
</reference>
<dbReference type="Pfam" id="PF01657">
    <property type="entry name" value="Stress-antifung"/>
    <property type="match status" value="2"/>
</dbReference>
<organism evidence="5 6">
    <name type="scientific">Citrullus colocynthis</name>
    <name type="common">colocynth</name>
    <dbReference type="NCBI Taxonomy" id="252529"/>
    <lineage>
        <taxon>Eukaryota</taxon>
        <taxon>Viridiplantae</taxon>
        <taxon>Streptophyta</taxon>
        <taxon>Embryophyta</taxon>
        <taxon>Tracheophyta</taxon>
        <taxon>Spermatophyta</taxon>
        <taxon>Magnoliopsida</taxon>
        <taxon>eudicotyledons</taxon>
        <taxon>Gunneridae</taxon>
        <taxon>Pentapetalae</taxon>
        <taxon>rosids</taxon>
        <taxon>fabids</taxon>
        <taxon>Cucurbitales</taxon>
        <taxon>Cucurbitaceae</taxon>
        <taxon>Benincaseae</taxon>
        <taxon>Citrullus</taxon>
    </lineage>
</organism>
<evidence type="ECO:0000313" key="6">
    <source>
        <dbReference type="Proteomes" id="UP001642487"/>
    </source>
</evidence>
<dbReference type="Gene3D" id="3.30.430.20">
    <property type="entry name" value="Gnk2 domain, C-X8-C-X2-C motif"/>
    <property type="match status" value="2"/>
</dbReference>
<evidence type="ECO:0000313" key="5">
    <source>
        <dbReference type="EMBL" id="CAK9320951.1"/>
    </source>
</evidence>
<keyword evidence="3" id="KW-0812">Transmembrane</keyword>
<keyword evidence="1" id="KW-0732">Signal</keyword>